<accession>A0A382PVF7</accession>
<keyword evidence="1" id="KW-1133">Transmembrane helix</keyword>
<keyword evidence="1" id="KW-0472">Membrane</keyword>
<protein>
    <submittedName>
        <fullName evidence="2">Uncharacterized protein</fullName>
    </submittedName>
</protein>
<organism evidence="2">
    <name type="scientific">marine metagenome</name>
    <dbReference type="NCBI Taxonomy" id="408172"/>
    <lineage>
        <taxon>unclassified sequences</taxon>
        <taxon>metagenomes</taxon>
        <taxon>ecological metagenomes</taxon>
    </lineage>
</organism>
<keyword evidence="1" id="KW-0812">Transmembrane</keyword>
<dbReference type="AlphaFoldDB" id="A0A382PVF7"/>
<dbReference type="EMBL" id="UINC01109787">
    <property type="protein sequence ID" value="SVC76847.1"/>
    <property type="molecule type" value="Genomic_DNA"/>
</dbReference>
<name>A0A382PVF7_9ZZZZ</name>
<feature type="non-terminal residue" evidence="2">
    <location>
        <position position="69"/>
    </location>
</feature>
<reference evidence="2" key="1">
    <citation type="submission" date="2018-05" db="EMBL/GenBank/DDBJ databases">
        <authorList>
            <person name="Lanie J.A."/>
            <person name="Ng W.-L."/>
            <person name="Kazmierczak K.M."/>
            <person name="Andrzejewski T.M."/>
            <person name="Davidsen T.M."/>
            <person name="Wayne K.J."/>
            <person name="Tettelin H."/>
            <person name="Glass J.I."/>
            <person name="Rusch D."/>
            <person name="Podicherti R."/>
            <person name="Tsui H.-C.T."/>
            <person name="Winkler M.E."/>
        </authorList>
    </citation>
    <scope>NUCLEOTIDE SEQUENCE</scope>
</reference>
<evidence type="ECO:0000313" key="2">
    <source>
        <dbReference type="EMBL" id="SVC76847.1"/>
    </source>
</evidence>
<feature type="transmembrane region" description="Helical" evidence="1">
    <location>
        <begin position="6"/>
        <end position="23"/>
    </location>
</feature>
<sequence length="69" mass="7697">MTGTPLLIIALFLILGITIYSFFKHGHGNDMINEEIKNRLKAFVGTDAEDGIQNQFRELVKTVCTSIKA</sequence>
<gene>
    <name evidence="2" type="ORF">METZ01_LOCUS329701</name>
</gene>
<proteinExistence type="predicted"/>
<evidence type="ECO:0000256" key="1">
    <source>
        <dbReference type="SAM" id="Phobius"/>
    </source>
</evidence>